<comment type="caution">
    <text evidence="2">The sequence shown here is derived from an EMBL/GenBank/DDBJ whole genome shotgun (WGS) entry which is preliminary data.</text>
</comment>
<evidence type="ECO:0000313" key="2">
    <source>
        <dbReference type="EMBL" id="GAA3831007.1"/>
    </source>
</evidence>
<gene>
    <name evidence="2" type="ORF">GCM10022226_59910</name>
</gene>
<proteinExistence type="predicted"/>
<evidence type="ECO:0000256" key="1">
    <source>
        <dbReference type="SAM" id="MobiDB-lite"/>
    </source>
</evidence>
<feature type="region of interest" description="Disordered" evidence="1">
    <location>
        <begin position="48"/>
        <end position="101"/>
    </location>
</feature>
<evidence type="ECO:0000313" key="3">
    <source>
        <dbReference type="Proteomes" id="UP001500888"/>
    </source>
</evidence>
<feature type="compositionally biased region" description="Basic and acidic residues" evidence="1">
    <location>
        <begin position="60"/>
        <end position="76"/>
    </location>
</feature>
<name>A0ABP7J0L9_9ACTN</name>
<dbReference type="EMBL" id="BAAAZR010000028">
    <property type="protein sequence ID" value="GAA3831007.1"/>
    <property type="molecule type" value="Genomic_DNA"/>
</dbReference>
<protein>
    <submittedName>
        <fullName evidence="2">Uncharacterized protein</fullName>
    </submittedName>
</protein>
<keyword evidence="3" id="KW-1185">Reference proteome</keyword>
<sequence length="101" mass="10510">MSRLWRNARCARPAGAVHPTVRTFGLTDDEPAEAQALPVIAAHGVRAADPSARKGARPFGPERRTALRPGKAHDPPIDALSGKTGAAAARWHTPTSSATAG</sequence>
<organism evidence="2 3">
    <name type="scientific">Sphaerisporangium flaviroseum</name>
    <dbReference type="NCBI Taxonomy" id="509199"/>
    <lineage>
        <taxon>Bacteria</taxon>
        <taxon>Bacillati</taxon>
        <taxon>Actinomycetota</taxon>
        <taxon>Actinomycetes</taxon>
        <taxon>Streptosporangiales</taxon>
        <taxon>Streptosporangiaceae</taxon>
        <taxon>Sphaerisporangium</taxon>
    </lineage>
</organism>
<accession>A0ABP7J0L9</accession>
<dbReference type="Proteomes" id="UP001500888">
    <property type="component" value="Unassembled WGS sequence"/>
</dbReference>
<reference evidence="3" key="1">
    <citation type="journal article" date="2019" name="Int. J. Syst. Evol. Microbiol.">
        <title>The Global Catalogue of Microorganisms (GCM) 10K type strain sequencing project: providing services to taxonomists for standard genome sequencing and annotation.</title>
        <authorList>
            <consortium name="The Broad Institute Genomics Platform"/>
            <consortium name="The Broad Institute Genome Sequencing Center for Infectious Disease"/>
            <person name="Wu L."/>
            <person name="Ma J."/>
        </authorList>
    </citation>
    <scope>NUCLEOTIDE SEQUENCE [LARGE SCALE GENOMIC DNA]</scope>
    <source>
        <strain evidence="3">JCM 16908</strain>
    </source>
</reference>